<dbReference type="OrthoDB" id="767246at2759"/>
<keyword evidence="4 9" id="KW-0863">Zinc-finger</keyword>
<accession>A0A1E5W465</accession>
<evidence type="ECO:0000256" key="2">
    <source>
        <dbReference type="ARBA" id="ARBA00022723"/>
    </source>
</evidence>
<evidence type="ECO:0000313" key="13">
    <source>
        <dbReference type="EMBL" id="OEL32127.1"/>
    </source>
</evidence>
<evidence type="ECO:0000256" key="6">
    <source>
        <dbReference type="ARBA" id="ARBA00023015"/>
    </source>
</evidence>
<keyword evidence="2" id="KW-0479">Metal-binding</keyword>
<evidence type="ECO:0000313" key="14">
    <source>
        <dbReference type="Proteomes" id="UP000095767"/>
    </source>
</evidence>
<dbReference type="PROSITE" id="PS50157">
    <property type="entry name" value="ZINC_FINGER_C2H2_2"/>
    <property type="match status" value="4"/>
</dbReference>
<dbReference type="STRING" id="888268.A0A1E5W465"/>
<evidence type="ECO:0000256" key="3">
    <source>
        <dbReference type="ARBA" id="ARBA00022737"/>
    </source>
</evidence>
<keyword evidence="8" id="KW-0539">Nucleus</keyword>
<dbReference type="Proteomes" id="UP000095767">
    <property type="component" value="Unassembled WGS sequence"/>
</dbReference>
<feature type="region of interest" description="Disordered" evidence="10">
    <location>
        <begin position="225"/>
        <end position="250"/>
    </location>
</feature>
<comment type="caution">
    <text evidence="13">The sequence shown here is derived from an EMBL/GenBank/DDBJ whole genome shotgun (WGS) entry which is preliminary data.</text>
</comment>
<feature type="compositionally biased region" description="Basic and acidic residues" evidence="10">
    <location>
        <begin position="145"/>
        <end position="154"/>
    </location>
</feature>
<feature type="domain" description="C2H2-type" evidence="12">
    <location>
        <begin position="258"/>
        <end position="285"/>
    </location>
</feature>
<dbReference type="PANTHER" id="PTHR26374:SF171">
    <property type="entry name" value="OS11G0702400 PROTEIN"/>
    <property type="match status" value="1"/>
</dbReference>
<keyword evidence="11" id="KW-0732">Signal</keyword>
<dbReference type="EMBL" id="LWDX02021986">
    <property type="protein sequence ID" value="OEL32127.1"/>
    <property type="molecule type" value="Genomic_DNA"/>
</dbReference>
<reference evidence="13 14" key="1">
    <citation type="submission" date="2016-09" db="EMBL/GenBank/DDBJ databases">
        <title>The draft genome of Dichanthelium oligosanthes: A C3 panicoid grass species.</title>
        <authorList>
            <person name="Studer A.J."/>
            <person name="Schnable J.C."/>
            <person name="Brutnell T.P."/>
        </authorList>
    </citation>
    <scope>NUCLEOTIDE SEQUENCE [LARGE SCALE GENOMIC DNA]</scope>
    <source>
        <strain evidence="14">cv. Kellogg 1175</strain>
        <tissue evidence="13">Leaf</tissue>
    </source>
</reference>
<comment type="subcellular location">
    <subcellularLocation>
        <location evidence="1">Nucleus</location>
    </subcellularLocation>
</comment>
<dbReference type="InterPro" id="IPR013087">
    <property type="entry name" value="Znf_C2H2_type"/>
</dbReference>
<evidence type="ECO:0000256" key="8">
    <source>
        <dbReference type="ARBA" id="ARBA00023242"/>
    </source>
</evidence>
<evidence type="ECO:0000256" key="4">
    <source>
        <dbReference type="ARBA" id="ARBA00022771"/>
    </source>
</evidence>
<dbReference type="Pfam" id="PF13912">
    <property type="entry name" value="zf-C2H2_6"/>
    <property type="match status" value="4"/>
</dbReference>
<feature type="signal peptide" evidence="11">
    <location>
        <begin position="1"/>
        <end position="35"/>
    </location>
</feature>
<keyword evidence="5" id="KW-0862">Zinc</keyword>
<name>A0A1E5W465_9POAL</name>
<dbReference type="InterPro" id="IPR036236">
    <property type="entry name" value="Znf_C2H2_sf"/>
</dbReference>
<evidence type="ECO:0000259" key="12">
    <source>
        <dbReference type="PROSITE" id="PS50157"/>
    </source>
</evidence>
<evidence type="ECO:0000256" key="1">
    <source>
        <dbReference type="ARBA" id="ARBA00004123"/>
    </source>
</evidence>
<evidence type="ECO:0000256" key="7">
    <source>
        <dbReference type="ARBA" id="ARBA00023163"/>
    </source>
</evidence>
<dbReference type="AlphaFoldDB" id="A0A1E5W465"/>
<dbReference type="Gene3D" id="3.30.160.60">
    <property type="entry name" value="Classic Zinc Finger"/>
    <property type="match status" value="2"/>
</dbReference>
<dbReference type="SMART" id="SM00355">
    <property type="entry name" value="ZnF_C2H2"/>
    <property type="match status" value="4"/>
</dbReference>
<dbReference type="PANTHER" id="PTHR26374">
    <property type="entry name" value="ZINC FINGER PROTEIN ZAT5"/>
    <property type="match status" value="1"/>
</dbReference>
<proteinExistence type="predicted"/>
<feature type="chain" id="PRO_5009188833" description="C2H2-type domain-containing protein" evidence="11">
    <location>
        <begin position="36"/>
        <end position="355"/>
    </location>
</feature>
<evidence type="ECO:0000256" key="5">
    <source>
        <dbReference type="ARBA" id="ARBA00022833"/>
    </source>
</evidence>
<dbReference type="PROSITE" id="PS00028">
    <property type="entry name" value="ZINC_FINGER_C2H2_1"/>
    <property type="match status" value="4"/>
</dbReference>
<keyword evidence="14" id="KW-1185">Reference proteome</keyword>
<sequence>MDMVATARNAPADSTNHRLLLLLSLSLSPASKAIAKGGGRRLQADGAFRCRTCGRSFPTFQALGGHRTSHKRPRVRADGLDLLLGARPGKGAASDVHRCSACGMAFTTGQALGGHMRRHRAAAFHVVTAAAAPMDEGDSLQSDDDAGHLTDKICKRSTPAQSMPEVQENTVLRRMKRARSDDAIIATMGDSNSYLHGHGEEGLEEDELDQQRAACDVLLSLSCGSSSSSSSSEGSAGTAAPPLKRRPRRHRRRGVELFECRTCGRQFATFQALGGHRTSHLRRPAKKARSKATVAAHACAMCGLGFSTGQALGGHMRRHRSRPNCMLDSDGLTTQIIMQESRPSSASLKLLNLFV</sequence>
<keyword evidence="3" id="KW-0677">Repeat</keyword>
<dbReference type="SUPFAM" id="SSF57667">
    <property type="entry name" value="beta-beta-alpha zinc fingers"/>
    <property type="match status" value="2"/>
</dbReference>
<evidence type="ECO:0000256" key="10">
    <source>
        <dbReference type="SAM" id="MobiDB-lite"/>
    </source>
</evidence>
<keyword evidence="6" id="KW-0805">Transcription regulation</keyword>
<feature type="domain" description="C2H2-type" evidence="12">
    <location>
        <begin position="48"/>
        <end position="75"/>
    </location>
</feature>
<keyword evidence="7" id="KW-0804">Transcription</keyword>
<feature type="compositionally biased region" description="Low complexity" evidence="10">
    <location>
        <begin position="225"/>
        <end position="237"/>
    </location>
</feature>
<evidence type="ECO:0000256" key="11">
    <source>
        <dbReference type="SAM" id="SignalP"/>
    </source>
</evidence>
<dbReference type="GO" id="GO:0005634">
    <property type="term" value="C:nucleus"/>
    <property type="evidence" value="ECO:0007669"/>
    <property type="project" value="UniProtKB-SubCell"/>
</dbReference>
<feature type="domain" description="C2H2-type" evidence="12">
    <location>
        <begin position="97"/>
        <end position="119"/>
    </location>
</feature>
<feature type="region of interest" description="Disordered" evidence="10">
    <location>
        <begin position="135"/>
        <end position="167"/>
    </location>
</feature>
<feature type="compositionally biased region" description="Acidic residues" evidence="10">
    <location>
        <begin position="135"/>
        <end position="144"/>
    </location>
</feature>
<organism evidence="13 14">
    <name type="scientific">Dichanthelium oligosanthes</name>
    <dbReference type="NCBI Taxonomy" id="888268"/>
    <lineage>
        <taxon>Eukaryota</taxon>
        <taxon>Viridiplantae</taxon>
        <taxon>Streptophyta</taxon>
        <taxon>Embryophyta</taxon>
        <taxon>Tracheophyta</taxon>
        <taxon>Spermatophyta</taxon>
        <taxon>Magnoliopsida</taxon>
        <taxon>Liliopsida</taxon>
        <taxon>Poales</taxon>
        <taxon>Poaceae</taxon>
        <taxon>PACMAD clade</taxon>
        <taxon>Panicoideae</taxon>
        <taxon>Panicodae</taxon>
        <taxon>Paniceae</taxon>
        <taxon>Dichantheliinae</taxon>
        <taxon>Dichanthelium</taxon>
    </lineage>
</organism>
<evidence type="ECO:0000256" key="9">
    <source>
        <dbReference type="PROSITE-ProRule" id="PRU00042"/>
    </source>
</evidence>
<dbReference type="GO" id="GO:0008270">
    <property type="term" value="F:zinc ion binding"/>
    <property type="evidence" value="ECO:0007669"/>
    <property type="project" value="UniProtKB-KW"/>
</dbReference>
<protein>
    <recommendedName>
        <fullName evidence="12">C2H2-type domain-containing protein</fullName>
    </recommendedName>
</protein>
<feature type="domain" description="C2H2-type" evidence="12">
    <location>
        <begin position="297"/>
        <end position="324"/>
    </location>
</feature>
<gene>
    <name evidence="13" type="ORF">BAE44_0006854</name>
</gene>